<accession>A0A6A5JZG8</accession>
<feature type="region of interest" description="Disordered" evidence="1">
    <location>
        <begin position="43"/>
        <end position="66"/>
    </location>
</feature>
<keyword evidence="3" id="KW-1185">Reference proteome</keyword>
<organism evidence="2 3">
    <name type="scientific">Decorospora gaudefroyi</name>
    <dbReference type="NCBI Taxonomy" id="184978"/>
    <lineage>
        <taxon>Eukaryota</taxon>
        <taxon>Fungi</taxon>
        <taxon>Dikarya</taxon>
        <taxon>Ascomycota</taxon>
        <taxon>Pezizomycotina</taxon>
        <taxon>Dothideomycetes</taxon>
        <taxon>Pleosporomycetidae</taxon>
        <taxon>Pleosporales</taxon>
        <taxon>Pleosporineae</taxon>
        <taxon>Pleosporaceae</taxon>
        <taxon>Decorospora</taxon>
    </lineage>
</organism>
<proteinExistence type="predicted"/>
<gene>
    <name evidence="2" type="ORF">BDW02DRAFT_136495</name>
</gene>
<sequence>MGHVCLEGPRPASQCSNPRPHGFWVCGWLKRVWQHQQCLQPAGRRSGAQHDLQQSAWPGTQARAAAPPYMAPRVATKRTVTGTARLDPDSRVPKRSLVACSKDGCGSLHVEIGDRHGTMSHPSCADWHGRQLLACSRDTGG</sequence>
<evidence type="ECO:0000313" key="3">
    <source>
        <dbReference type="Proteomes" id="UP000800040"/>
    </source>
</evidence>
<evidence type="ECO:0000256" key="1">
    <source>
        <dbReference type="SAM" id="MobiDB-lite"/>
    </source>
</evidence>
<dbReference type="AlphaFoldDB" id="A0A6A5JZG8"/>
<dbReference type="Proteomes" id="UP000800040">
    <property type="component" value="Unassembled WGS sequence"/>
</dbReference>
<evidence type="ECO:0000313" key="2">
    <source>
        <dbReference type="EMBL" id="KAF1829691.1"/>
    </source>
</evidence>
<protein>
    <submittedName>
        <fullName evidence="2">Uncharacterized protein</fullName>
    </submittedName>
</protein>
<dbReference type="EMBL" id="ML975429">
    <property type="protein sequence ID" value="KAF1829691.1"/>
    <property type="molecule type" value="Genomic_DNA"/>
</dbReference>
<name>A0A6A5JZG8_9PLEO</name>
<reference evidence="2" key="1">
    <citation type="submission" date="2020-01" db="EMBL/GenBank/DDBJ databases">
        <authorList>
            <consortium name="DOE Joint Genome Institute"/>
            <person name="Haridas S."/>
            <person name="Albert R."/>
            <person name="Binder M."/>
            <person name="Bloem J."/>
            <person name="Labutti K."/>
            <person name="Salamov A."/>
            <person name="Andreopoulos B."/>
            <person name="Baker S.E."/>
            <person name="Barry K."/>
            <person name="Bills G."/>
            <person name="Bluhm B.H."/>
            <person name="Cannon C."/>
            <person name="Castanera R."/>
            <person name="Culley D.E."/>
            <person name="Daum C."/>
            <person name="Ezra D."/>
            <person name="Gonzalez J.B."/>
            <person name="Henrissat B."/>
            <person name="Kuo A."/>
            <person name="Liang C."/>
            <person name="Lipzen A."/>
            <person name="Lutzoni F."/>
            <person name="Magnuson J."/>
            <person name="Mondo S."/>
            <person name="Nolan M."/>
            <person name="Ohm R."/>
            <person name="Pangilinan J."/>
            <person name="Park H.-J."/>
            <person name="Ramirez L."/>
            <person name="Alfaro M."/>
            <person name="Sun H."/>
            <person name="Tritt A."/>
            <person name="Yoshinaga Y."/>
            <person name="Zwiers L.-H."/>
            <person name="Turgeon B.G."/>
            <person name="Goodwin S.B."/>
            <person name="Spatafora J.W."/>
            <person name="Crous P.W."/>
            <person name="Grigoriev I.V."/>
        </authorList>
    </citation>
    <scope>NUCLEOTIDE SEQUENCE</scope>
    <source>
        <strain evidence="2">P77</strain>
    </source>
</reference>